<keyword evidence="3" id="KW-1185">Reference proteome</keyword>
<name>A0AAN9EAX2_CROPI</name>
<feature type="region of interest" description="Disordered" evidence="1">
    <location>
        <begin position="90"/>
        <end position="124"/>
    </location>
</feature>
<organism evidence="2 3">
    <name type="scientific">Crotalaria pallida</name>
    <name type="common">Smooth rattlebox</name>
    <name type="synonym">Crotalaria striata</name>
    <dbReference type="NCBI Taxonomy" id="3830"/>
    <lineage>
        <taxon>Eukaryota</taxon>
        <taxon>Viridiplantae</taxon>
        <taxon>Streptophyta</taxon>
        <taxon>Embryophyta</taxon>
        <taxon>Tracheophyta</taxon>
        <taxon>Spermatophyta</taxon>
        <taxon>Magnoliopsida</taxon>
        <taxon>eudicotyledons</taxon>
        <taxon>Gunneridae</taxon>
        <taxon>Pentapetalae</taxon>
        <taxon>rosids</taxon>
        <taxon>fabids</taxon>
        <taxon>Fabales</taxon>
        <taxon>Fabaceae</taxon>
        <taxon>Papilionoideae</taxon>
        <taxon>50 kb inversion clade</taxon>
        <taxon>genistoids sensu lato</taxon>
        <taxon>core genistoids</taxon>
        <taxon>Crotalarieae</taxon>
        <taxon>Crotalaria</taxon>
    </lineage>
</organism>
<feature type="compositionally biased region" description="Basic and acidic residues" evidence="1">
    <location>
        <begin position="103"/>
        <end position="118"/>
    </location>
</feature>
<dbReference type="EMBL" id="JAYWIO010000007">
    <property type="protein sequence ID" value="KAK7250919.1"/>
    <property type="molecule type" value="Genomic_DNA"/>
</dbReference>
<protein>
    <submittedName>
        <fullName evidence="2">Uncharacterized protein</fullName>
    </submittedName>
</protein>
<gene>
    <name evidence="2" type="ORF">RIF29_33695</name>
</gene>
<comment type="caution">
    <text evidence="2">The sequence shown here is derived from an EMBL/GenBank/DDBJ whole genome shotgun (WGS) entry which is preliminary data.</text>
</comment>
<feature type="compositionally biased region" description="Polar residues" evidence="1">
    <location>
        <begin position="21"/>
        <end position="30"/>
    </location>
</feature>
<evidence type="ECO:0000256" key="1">
    <source>
        <dbReference type="SAM" id="MobiDB-lite"/>
    </source>
</evidence>
<feature type="region of interest" description="Disordered" evidence="1">
    <location>
        <begin position="1"/>
        <end position="30"/>
    </location>
</feature>
<reference evidence="2 3" key="1">
    <citation type="submission" date="2024-01" db="EMBL/GenBank/DDBJ databases">
        <title>The genomes of 5 underutilized Papilionoideae crops provide insights into root nodulation and disease resistanc.</title>
        <authorList>
            <person name="Yuan L."/>
        </authorList>
    </citation>
    <scope>NUCLEOTIDE SEQUENCE [LARGE SCALE GENOMIC DNA]</scope>
    <source>
        <strain evidence="2">ZHUSHIDOU_FW_LH</strain>
        <tissue evidence="2">Leaf</tissue>
    </source>
</reference>
<evidence type="ECO:0000313" key="2">
    <source>
        <dbReference type="EMBL" id="KAK7250919.1"/>
    </source>
</evidence>
<sequence>MAKKRGRPSNQKPSSSSSSSTPENRVSSIYVNDSIPLDLNLLDDRSLSLESLDALDSKQTECLLSKLDAIRQRIKGKKIVNHDEEIVKETQFGDALENQNETETPKETEKPKEVDHSSPKQPNVWDNFVISKLRNA</sequence>
<evidence type="ECO:0000313" key="3">
    <source>
        <dbReference type="Proteomes" id="UP001372338"/>
    </source>
</evidence>
<accession>A0AAN9EAX2</accession>
<dbReference type="AlphaFoldDB" id="A0AAN9EAX2"/>
<dbReference type="Proteomes" id="UP001372338">
    <property type="component" value="Unassembled WGS sequence"/>
</dbReference>
<proteinExistence type="predicted"/>